<proteinExistence type="predicted"/>
<reference evidence="1" key="1">
    <citation type="submission" date="2018-02" db="EMBL/GenBank/DDBJ databases">
        <title>Rhizophora mucronata_Transcriptome.</title>
        <authorList>
            <person name="Meera S.P."/>
            <person name="Sreeshan A."/>
            <person name="Augustine A."/>
        </authorList>
    </citation>
    <scope>NUCLEOTIDE SEQUENCE</scope>
    <source>
        <tissue evidence="1">Leaf</tissue>
    </source>
</reference>
<dbReference type="EMBL" id="GGEC01073204">
    <property type="protein sequence ID" value="MBX53688.1"/>
    <property type="molecule type" value="Transcribed_RNA"/>
</dbReference>
<sequence length="16" mass="1892">MLVVVQLVSFLMMRLI</sequence>
<dbReference type="AlphaFoldDB" id="A0A2P2PG25"/>
<name>A0A2P2PG25_RHIMU</name>
<evidence type="ECO:0000313" key="1">
    <source>
        <dbReference type="EMBL" id="MBX53688.1"/>
    </source>
</evidence>
<protein>
    <submittedName>
        <fullName evidence="1">Uncharacterized protein</fullName>
    </submittedName>
</protein>
<accession>A0A2P2PG25</accession>
<organism evidence="1">
    <name type="scientific">Rhizophora mucronata</name>
    <name type="common">Asiatic mangrove</name>
    <dbReference type="NCBI Taxonomy" id="61149"/>
    <lineage>
        <taxon>Eukaryota</taxon>
        <taxon>Viridiplantae</taxon>
        <taxon>Streptophyta</taxon>
        <taxon>Embryophyta</taxon>
        <taxon>Tracheophyta</taxon>
        <taxon>Spermatophyta</taxon>
        <taxon>Magnoliopsida</taxon>
        <taxon>eudicotyledons</taxon>
        <taxon>Gunneridae</taxon>
        <taxon>Pentapetalae</taxon>
        <taxon>rosids</taxon>
        <taxon>fabids</taxon>
        <taxon>Malpighiales</taxon>
        <taxon>Rhizophoraceae</taxon>
        <taxon>Rhizophora</taxon>
    </lineage>
</organism>